<name>A0A5E4QZK2_9NEOP</name>
<protein>
    <submittedName>
        <fullName evidence="1">Uncharacterized protein</fullName>
    </submittedName>
</protein>
<proteinExistence type="predicted"/>
<keyword evidence="2" id="KW-1185">Reference proteome</keyword>
<dbReference type="EMBL" id="FZQP02006588">
    <property type="protein sequence ID" value="VVD03095.1"/>
    <property type="molecule type" value="Genomic_DNA"/>
</dbReference>
<accession>A0A5E4QZK2</accession>
<sequence>MRSEAKDRNIYIDINSFNLIIFTSTYFGSTWTSRATWTSWIIHKFLAKTMYHWVNAAAILALCYRCWRQLLSYEVLLGHRDSSDLKDGRGREGR</sequence>
<dbReference type="AlphaFoldDB" id="A0A5E4QZK2"/>
<organism evidence="1 2">
    <name type="scientific">Leptidea sinapis</name>
    <dbReference type="NCBI Taxonomy" id="189913"/>
    <lineage>
        <taxon>Eukaryota</taxon>
        <taxon>Metazoa</taxon>
        <taxon>Ecdysozoa</taxon>
        <taxon>Arthropoda</taxon>
        <taxon>Hexapoda</taxon>
        <taxon>Insecta</taxon>
        <taxon>Pterygota</taxon>
        <taxon>Neoptera</taxon>
        <taxon>Endopterygota</taxon>
        <taxon>Lepidoptera</taxon>
        <taxon>Glossata</taxon>
        <taxon>Ditrysia</taxon>
        <taxon>Papilionoidea</taxon>
        <taxon>Pieridae</taxon>
        <taxon>Dismorphiinae</taxon>
        <taxon>Leptidea</taxon>
    </lineage>
</organism>
<evidence type="ECO:0000313" key="2">
    <source>
        <dbReference type="Proteomes" id="UP000324832"/>
    </source>
</evidence>
<evidence type="ECO:0000313" key="1">
    <source>
        <dbReference type="EMBL" id="VVD03095.1"/>
    </source>
</evidence>
<reference evidence="1 2" key="1">
    <citation type="submission" date="2017-07" db="EMBL/GenBank/DDBJ databases">
        <authorList>
            <person name="Talla V."/>
            <person name="Backstrom N."/>
        </authorList>
    </citation>
    <scope>NUCLEOTIDE SEQUENCE [LARGE SCALE GENOMIC DNA]</scope>
</reference>
<gene>
    <name evidence="1" type="ORF">LSINAPIS_LOCUS13155</name>
</gene>
<dbReference type="Proteomes" id="UP000324832">
    <property type="component" value="Unassembled WGS sequence"/>
</dbReference>